<feature type="transmembrane region" description="Helical" evidence="10">
    <location>
        <begin position="210"/>
        <end position="232"/>
    </location>
</feature>
<name>A0A518ASQ0_9BACT</name>
<feature type="transmembrane region" description="Helical" evidence="10">
    <location>
        <begin position="178"/>
        <end position="198"/>
    </location>
</feature>
<dbReference type="NCBIfam" id="TIGR00933">
    <property type="entry name" value="2a38"/>
    <property type="match status" value="1"/>
</dbReference>
<proteinExistence type="predicted"/>
<protein>
    <submittedName>
        <fullName evidence="11">Ktr system potassium uptake protein B</fullName>
    </submittedName>
</protein>
<feature type="transmembrane region" description="Helical" evidence="10">
    <location>
        <begin position="252"/>
        <end position="271"/>
    </location>
</feature>
<evidence type="ECO:0000256" key="10">
    <source>
        <dbReference type="SAM" id="Phobius"/>
    </source>
</evidence>
<evidence type="ECO:0000256" key="2">
    <source>
        <dbReference type="ARBA" id="ARBA00022448"/>
    </source>
</evidence>
<dbReference type="AlphaFoldDB" id="A0A518ASQ0"/>
<feature type="transmembrane region" description="Helical" evidence="10">
    <location>
        <begin position="426"/>
        <end position="452"/>
    </location>
</feature>
<evidence type="ECO:0000256" key="3">
    <source>
        <dbReference type="ARBA" id="ARBA00022475"/>
    </source>
</evidence>
<gene>
    <name evidence="11" type="primary">ktrB</name>
    <name evidence="11" type="ORF">Pan181_39840</name>
</gene>
<dbReference type="InterPro" id="IPR004772">
    <property type="entry name" value="TrkH"/>
</dbReference>
<evidence type="ECO:0000313" key="11">
    <source>
        <dbReference type="EMBL" id="QDU57762.1"/>
    </source>
</evidence>
<feature type="transmembrane region" description="Helical" evidence="10">
    <location>
        <begin position="95"/>
        <end position="119"/>
    </location>
</feature>
<dbReference type="InterPro" id="IPR003445">
    <property type="entry name" value="Cat_transpt"/>
</dbReference>
<evidence type="ECO:0000256" key="8">
    <source>
        <dbReference type="ARBA" id="ARBA00023065"/>
    </source>
</evidence>
<keyword evidence="6" id="KW-0630">Potassium</keyword>
<evidence type="ECO:0000256" key="7">
    <source>
        <dbReference type="ARBA" id="ARBA00022989"/>
    </source>
</evidence>
<keyword evidence="4" id="KW-0633">Potassium transport</keyword>
<dbReference type="OrthoDB" id="9810952at2"/>
<keyword evidence="9 10" id="KW-0472">Membrane</keyword>
<dbReference type="GO" id="GO:0005886">
    <property type="term" value="C:plasma membrane"/>
    <property type="evidence" value="ECO:0007669"/>
    <property type="project" value="UniProtKB-SubCell"/>
</dbReference>
<evidence type="ECO:0000256" key="1">
    <source>
        <dbReference type="ARBA" id="ARBA00004651"/>
    </source>
</evidence>
<dbReference type="Pfam" id="PF02386">
    <property type="entry name" value="TrkH"/>
    <property type="match status" value="1"/>
</dbReference>
<organism evidence="11 12">
    <name type="scientific">Aeoliella mucimassa</name>
    <dbReference type="NCBI Taxonomy" id="2527972"/>
    <lineage>
        <taxon>Bacteria</taxon>
        <taxon>Pseudomonadati</taxon>
        <taxon>Planctomycetota</taxon>
        <taxon>Planctomycetia</taxon>
        <taxon>Pirellulales</taxon>
        <taxon>Lacipirellulaceae</taxon>
        <taxon>Aeoliella</taxon>
    </lineage>
</organism>
<sequence length="472" mass="51163">MFSRPRIPGAKPPRFQGFLRGIRRLWSSLKNTEVFVGSFALLIVLGTIGLKVLPGIYKEAPLGWTDAAFTATSAVCVTGLIVVDTATYFTFQGQLFLLLLIQLGGIGMMSLATLVIMALGGRPSLRSEAAATVINPGLSEITPRKLVLAVIRFTFAFESIGALLLYILWVPKMGWREAIWPAIFHSVSAFCNAGFSTYSDSLVQFSESPATLLVISCLIISGGLGFVVMEELIRYFQKPKHKRRTLSLHTKLVLWSTMLLIFVGASLFLLFEWNEGLNKLSVTDRIVNALFLSITPRTAGFNTVDYASMTTSTNFLTILLMTVGGAPGSTAGGFKVTSLAILVLLASSRLRARQSVTFAERSIPDETVQRAVGLLVVGGGIIVFGIFLLAGIGDLFGQHELFLVEAFEVVSAFNTVGLSMGATSHLSVQACWVVIFLMFIGRVGPLSLAAVLQVRFAQRGTFRYAHEDVIVG</sequence>
<dbReference type="Proteomes" id="UP000315750">
    <property type="component" value="Chromosome"/>
</dbReference>
<dbReference type="RefSeq" id="WP_145249110.1">
    <property type="nucleotide sequence ID" value="NZ_CP036278.1"/>
</dbReference>
<keyword evidence="5 10" id="KW-0812">Transmembrane</keyword>
<comment type="subcellular location">
    <subcellularLocation>
        <location evidence="1">Cell membrane</location>
        <topology evidence="1">Multi-pass membrane protein</topology>
    </subcellularLocation>
</comment>
<evidence type="ECO:0000256" key="6">
    <source>
        <dbReference type="ARBA" id="ARBA00022958"/>
    </source>
</evidence>
<feature type="transmembrane region" description="Helical" evidence="10">
    <location>
        <begin position="371"/>
        <end position="392"/>
    </location>
</feature>
<keyword evidence="2" id="KW-0813">Transport</keyword>
<reference evidence="11 12" key="1">
    <citation type="submission" date="2019-02" db="EMBL/GenBank/DDBJ databases">
        <title>Deep-cultivation of Planctomycetes and their phenomic and genomic characterization uncovers novel biology.</title>
        <authorList>
            <person name="Wiegand S."/>
            <person name="Jogler M."/>
            <person name="Boedeker C."/>
            <person name="Pinto D."/>
            <person name="Vollmers J."/>
            <person name="Rivas-Marin E."/>
            <person name="Kohn T."/>
            <person name="Peeters S.H."/>
            <person name="Heuer A."/>
            <person name="Rast P."/>
            <person name="Oberbeckmann S."/>
            <person name="Bunk B."/>
            <person name="Jeske O."/>
            <person name="Meyerdierks A."/>
            <person name="Storesund J.E."/>
            <person name="Kallscheuer N."/>
            <person name="Luecker S."/>
            <person name="Lage O.M."/>
            <person name="Pohl T."/>
            <person name="Merkel B.J."/>
            <person name="Hornburger P."/>
            <person name="Mueller R.-W."/>
            <person name="Bruemmer F."/>
            <person name="Labrenz M."/>
            <person name="Spormann A.M."/>
            <person name="Op den Camp H."/>
            <person name="Overmann J."/>
            <person name="Amann R."/>
            <person name="Jetten M.S.M."/>
            <person name="Mascher T."/>
            <person name="Medema M.H."/>
            <person name="Devos D.P."/>
            <person name="Kaster A.-K."/>
            <person name="Ovreas L."/>
            <person name="Rohde M."/>
            <person name="Galperin M.Y."/>
            <person name="Jogler C."/>
        </authorList>
    </citation>
    <scope>NUCLEOTIDE SEQUENCE [LARGE SCALE GENOMIC DNA]</scope>
    <source>
        <strain evidence="11 12">Pan181</strain>
    </source>
</reference>
<evidence type="ECO:0000256" key="5">
    <source>
        <dbReference type="ARBA" id="ARBA00022692"/>
    </source>
</evidence>
<evidence type="ECO:0000256" key="9">
    <source>
        <dbReference type="ARBA" id="ARBA00023136"/>
    </source>
</evidence>
<feature type="transmembrane region" description="Helical" evidence="10">
    <location>
        <begin position="315"/>
        <end position="345"/>
    </location>
</feature>
<dbReference type="EMBL" id="CP036278">
    <property type="protein sequence ID" value="QDU57762.1"/>
    <property type="molecule type" value="Genomic_DNA"/>
</dbReference>
<dbReference type="PANTHER" id="PTHR32024">
    <property type="entry name" value="TRK SYSTEM POTASSIUM UPTAKE PROTEIN TRKG-RELATED"/>
    <property type="match status" value="1"/>
</dbReference>
<evidence type="ECO:0000313" key="12">
    <source>
        <dbReference type="Proteomes" id="UP000315750"/>
    </source>
</evidence>
<feature type="transmembrane region" description="Helical" evidence="10">
    <location>
        <begin position="34"/>
        <end position="57"/>
    </location>
</feature>
<dbReference type="GO" id="GO:0015379">
    <property type="term" value="F:potassium:chloride symporter activity"/>
    <property type="evidence" value="ECO:0007669"/>
    <property type="project" value="InterPro"/>
</dbReference>
<accession>A0A518ASQ0</accession>
<evidence type="ECO:0000256" key="4">
    <source>
        <dbReference type="ARBA" id="ARBA00022538"/>
    </source>
</evidence>
<dbReference type="PANTHER" id="PTHR32024:SF1">
    <property type="entry name" value="KTR SYSTEM POTASSIUM UPTAKE PROTEIN B"/>
    <property type="match status" value="1"/>
</dbReference>
<keyword evidence="8" id="KW-0406">Ion transport</keyword>
<feature type="transmembrane region" description="Helical" evidence="10">
    <location>
        <begin position="146"/>
        <end position="169"/>
    </location>
</feature>
<keyword evidence="3" id="KW-1003">Cell membrane</keyword>
<keyword evidence="7 10" id="KW-1133">Transmembrane helix</keyword>
<dbReference type="KEGG" id="amuc:Pan181_39840"/>
<keyword evidence="12" id="KW-1185">Reference proteome</keyword>
<feature type="transmembrane region" description="Helical" evidence="10">
    <location>
        <begin position="63"/>
        <end position="83"/>
    </location>
</feature>